<gene>
    <name evidence="2" type="ORF">V6N11_022674</name>
</gene>
<reference evidence="2 3" key="1">
    <citation type="journal article" date="2024" name="G3 (Bethesda)">
        <title>Genome assembly of Hibiscus sabdariffa L. provides insights into metabolisms of medicinal natural products.</title>
        <authorList>
            <person name="Kim T."/>
        </authorList>
    </citation>
    <scope>NUCLEOTIDE SEQUENCE [LARGE SCALE GENOMIC DNA]</scope>
    <source>
        <strain evidence="2">TK-2024</strain>
        <tissue evidence="2">Old leaves</tissue>
    </source>
</reference>
<name>A0ABR2TKI1_9ROSI</name>
<protein>
    <submittedName>
        <fullName evidence="2">Uncharacterized protein</fullName>
    </submittedName>
</protein>
<feature type="region of interest" description="Disordered" evidence="1">
    <location>
        <begin position="36"/>
        <end position="62"/>
    </location>
</feature>
<proteinExistence type="predicted"/>
<comment type="caution">
    <text evidence="2">The sequence shown here is derived from an EMBL/GenBank/DDBJ whole genome shotgun (WGS) entry which is preliminary data.</text>
</comment>
<keyword evidence="3" id="KW-1185">Reference proteome</keyword>
<organism evidence="2 3">
    <name type="scientific">Hibiscus sabdariffa</name>
    <name type="common">roselle</name>
    <dbReference type="NCBI Taxonomy" id="183260"/>
    <lineage>
        <taxon>Eukaryota</taxon>
        <taxon>Viridiplantae</taxon>
        <taxon>Streptophyta</taxon>
        <taxon>Embryophyta</taxon>
        <taxon>Tracheophyta</taxon>
        <taxon>Spermatophyta</taxon>
        <taxon>Magnoliopsida</taxon>
        <taxon>eudicotyledons</taxon>
        <taxon>Gunneridae</taxon>
        <taxon>Pentapetalae</taxon>
        <taxon>rosids</taxon>
        <taxon>malvids</taxon>
        <taxon>Malvales</taxon>
        <taxon>Malvaceae</taxon>
        <taxon>Malvoideae</taxon>
        <taxon>Hibiscus</taxon>
    </lineage>
</organism>
<sequence length="191" mass="20458">MARLLIIMASISKDKGQQVTAAGLEQFTSPSLRVVSQGARQGDTTGQGLPTHTVDSATTSSSRQQVVVAPLQQSDIGPEVVVPSREVQQAVDADMGVVVSQLFSRELSTEIQHSDDRLSETSVPLPGPCDLQPSDVVRGETQHGSLADDRCDGAGPSCVGLVPMNAHGKRKYVISLEEWENVEGCSWWSQF</sequence>
<accession>A0ABR2TKI1</accession>
<evidence type="ECO:0000313" key="3">
    <source>
        <dbReference type="Proteomes" id="UP001396334"/>
    </source>
</evidence>
<evidence type="ECO:0000256" key="1">
    <source>
        <dbReference type="SAM" id="MobiDB-lite"/>
    </source>
</evidence>
<dbReference type="Proteomes" id="UP001396334">
    <property type="component" value="Unassembled WGS sequence"/>
</dbReference>
<feature type="compositionally biased region" description="Polar residues" evidence="1">
    <location>
        <begin position="38"/>
        <end position="62"/>
    </location>
</feature>
<evidence type="ECO:0000313" key="2">
    <source>
        <dbReference type="EMBL" id="KAK9037774.1"/>
    </source>
</evidence>
<dbReference type="EMBL" id="JBBPBN010000005">
    <property type="protein sequence ID" value="KAK9037774.1"/>
    <property type="molecule type" value="Genomic_DNA"/>
</dbReference>